<dbReference type="EMBL" id="VCIA01000001">
    <property type="protein sequence ID" value="TMN22282.1"/>
    <property type="molecule type" value="Genomic_DNA"/>
</dbReference>
<comment type="caution">
    <text evidence="1">The sequence shown here is derived from an EMBL/GenBank/DDBJ whole genome shotgun (WGS) entry which is preliminary data.</text>
</comment>
<dbReference type="Proteomes" id="UP000306980">
    <property type="component" value="Unassembled WGS sequence"/>
</dbReference>
<protein>
    <submittedName>
        <fullName evidence="1">DUF370 domain-containing protein</fullName>
    </submittedName>
</protein>
<dbReference type="InterPro" id="IPR007169">
    <property type="entry name" value="RemA-like"/>
</dbReference>
<dbReference type="Pfam" id="PF04025">
    <property type="entry name" value="RemA-like"/>
    <property type="match status" value="1"/>
</dbReference>
<dbReference type="OrthoDB" id="9811390at2"/>
<dbReference type="AlphaFoldDB" id="A0A5S3QK21"/>
<proteinExistence type="predicted"/>
<reference evidence="1 2" key="1">
    <citation type="submission" date="2019-05" db="EMBL/GenBank/DDBJ databases">
        <title>Genomic analysis of Lentibacillus sp. NKC220-2.</title>
        <authorList>
            <person name="Oh Y.J."/>
        </authorList>
    </citation>
    <scope>NUCLEOTIDE SEQUENCE [LARGE SCALE GENOMIC DNA]</scope>
    <source>
        <strain evidence="1 2">NKC220-2</strain>
    </source>
</reference>
<accession>A0A5S3QK21</accession>
<dbReference type="RefSeq" id="WP_138603190.1">
    <property type="nucleotide sequence ID" value="NZ_VCIA01000001.1"/>
</dbReference>
<name>A0A5S3QK21_9BACI</name>
<organism evidence="1 2">
    <name type="scientific">Lentibacillus cibarius</name>
    <dbReference type="NCBI Taxonomy" id="2583219"/>
    <lineage>
        <taxon>Bacteria</taxon>
        <taxon>Bacillati</taxon>
        <taxon>Bacillota</taxon>
        <taxon>Bacilli</taxon>
        <taxon>Bacillales</taxon>
        <taxon>Bacillaceae</taxon>
        <taxon>Lentibacillus</taxon>
    </lineage>
</organism>
<dbReference type="NCBIfam" id="NF046065">
    <property type="entry name" value="MtxRegRemB"/>
    <property type="match status" value="1"/>
</dbReference>
<evidence type="ECO:0000313" key="1">
    <source>
        <dbReference type="EMBL" id="TMN22282.1"/>
    </source>
</evidence>
<sequence>MFIHIGNDHVIREEDVVLIIDRNMITSSNIMEEMMDNANVKQKVYGPSDEAKSIIITTEQIYYSSLSVAALEKRAGMVSTISKLDDFVEELE</sequence>
<gene>
    <name evidence="1" type="ORF">FFL34_09160</name>
</gene>
<evidence type="ECO:0000313" key="2">
    <source>
        <dbReference type="Proteomes" id="UP000306980"/>
    </source>
</evidence>